<evidence type="ECO:0000256" key="4">
    <source>
        <dbReference type="ARBA" id="ARBA00023235"/>
    </source>
</evidence>
<feature type="domain" description="PPIase FKBP-type" evidence="7">
    <location>
        <begin position="44"/>
        <end position="133"/>
    </location>
</feature>
<sequence length="144" mass="15674">MRALSWLSFALLSVVSVSAHEEPQELKVETIFMPTECLHKAQKGDQLKVHYTGTLFSNGNKFDSSLDRGQPFTLTLGTGQVIQGWDEGLQGMCLSEKRTLTIPSAMGYGPYGFGNVIPPNAGLVFTVELVGLEPAVGSQEREEL</sequence>
<evidence type="ECO:0000259" key="7">
    <source>
        <dbReference type="PROSITE" id="PS50059"/>
    </source>
</evidence>
<dbReference type="InterPro" id="IPR001179">
    <property type="entry name" value="PPIase_FKBP_dom"/>
</dbReference>
<dbReference type="Pfam" id="PF00254">
    <property type="entry name" value="FKBP_C"/>
    <property type="match status" value="1"/>
</dbReference>
<accession>A0A9W8MW87</accession>
<dbReference type="GO" id="GO:0003755">
    <property type="term" value="F:peptidyl-prolyl cis-trans isomerase activity"/>
    <property type="evidence" value="ECO:0007669"/>
    <property type="project" value="UniProtKB-KW"/>
</dbReference>
<feature type="chain" id="PRO_5040917894" description="peptidylprolyl isomerase" evidence="6">
    <location>
        <begin position="20"/>
        <end position="144"/>
    </location>
</feature>
<dbReference type="EC" id="5.2.1.8" evidence="2 5"/>
<dbReference type="SUPFAM" id="SSF54534">
    <property type="entry name" value="FKBP-like"/>
    <property type="match status" value="1"/>
</dbReference>
<organism evidence="8 9">
    <name type="scientific">Agrocybe chaxingu</name>
    <dbReference type="NCBI Taxonomy" id="84603"/>
    <lineage>
        <taxon>Eukaryota</taxon>
        <taxon>Fungi</taxon>
        <taxon>Dikarya</taxon>
        <taxon>Basidiomycota</taxon>
        <taxon>Agaricomycotina</taxon>
        <taxon>Agaricomycetes</taxon>
        <taxon>Agaricomycetidae</taxon>
        <taxon>Agaricales</taxon>
        <taxon>Agaricineae</taxon>
        <taxon>Strophariaceae</taxon>
        <taxon>Agrocybe</taxon>
    </lineage>
</organism>
<dbReference type="EMBL" id="JANKHO010000172">
    <property type="protein sequence ID" value="KAJ3513918.1"/>
    <property type="molecule type" value="Genomic_DNA"/>
</dbReference>
<dbReference type="GO" id="GO:0005783">
    <property type="term" value="C:endoplasmic reticulum"/>
    <property type="evidence" value="ECO:0007669"/>
    <property type="project" value="TreeGrafter"/>
</dbReference>
<name>A0A9W8MW87_9AGAR</name>
<evidence type="ECO:0000256" key="5">
    <source>
        <dbReference type="PROSITE-ProRule" id="PRU00277"/>
    </source>
</evidence>
<dbReference type="Gene3D" id="3.10.50.40">
    <property type="match status" value="1"/>
</dbReference>
<feature type="signal peptide" evidence="6">
    <location>
        <begin position="1"/>
        <end position="19"/>
    </location>
</feature>
<evidence type="ECO:0000256" key="6">
    <source>
        <dbReference type="SAM" id="SignalP"/>
    </source>
</evidence>
<evidence type="ECO:0000256" key="2">
    <source>
        <dbReference type="ARBA" id="ARBA00013194"/>
    </source>
</evidence>
<dbReference type="InterPro" id="IPR044609">
    <property type="entry name" value="FKBP2/11"/>
</dbReference>
<dbReference type="PANTHER" id="PTHR45779">
    <property type="entry name" value="PEPTIDYLPROLYL ISOMERASE"/>
    <property type="match status" value="1"/>
</dbReference>
<protein>
    <recommendedName>
        <fullName evidence="2 5">peptidylprolyl isomerase</fullName>
        <ecNumber evidence="2 5">5.2.1.8</ecNumber>
    </recommendedName>
</protein>
<keyword evidence="9" id="KW-1185">Reference proteome</keyword>
<dbReference type="AlphaFoldDB" id="A0A9W8MW87"/>
<evidence type="ECO:0000313" key="9">
    <source>
        <dbReference type="Proteomes" id="UP001148786"/>
    </source>
</evidence>
<gene>
    <name evidence="8" type="ORF">NLJ89_g2680</name>
</gene>
<dbReference type="PANTHER" id="PTHR45779:SF14">
    <property type="entry name" value="PEPTIDYLPROLYL ISOMERASE"/>
    <property type="match status" value="1"/>
</dbReference>
<comment type="caution">
    <text evidence="8">The sequence shown here is derived from an EMBL/GenBank/DDBJ whole genome shotgun (WGS) entry which is preliminary data.</text>
</comment>
<evidence type="ECO:0000256" key="3">
    <source>
        <dbReference type="ARBA" id="ARBA00023110"/>
    </source>
</evidence>
<keyword evidence="6" id="KW-0732">Signal</keyword>
<reference evidence="8" key="1">
    <citation type="submission" date="2022-07" db="EMBL/GenBank/DDBJ databases">
        <title>Genome Sequence of Agrocybe chaxingu.</title>
        <authorList>
            <person name="Buettner E."/>
        </authorList>
    </citation>
    <scope>NUCLEOTIDE SEQUENCE</scope>
    <source>
        <strain evidence="8">MP-N11</strain>
    </source>
</reference>
<evidence type="ECO:0000313" key="8">
    <source>
        <dbReference type="EMBL" id="KAJ3513918.1"/>
    </source>
</evidence>
<keyword evidence="4 5" id="KW-0413">Isomerase</keyword>
<dbReference type="InterPro" id="IPR046357">
    <property type="entry name" value="PPIase_dom_sf"/>
</dbReference>
<dbReference type="PROSITE" id="PS50059">
    <property type="entry name" value="FKBP_PPIASE"/>
    <property type="match status" value="1"/>
</dbReference>
<dbReference type="FunFam" id="3.10.50.40:FF:000006">
    <property type="entry name" value="Peptidyl-prolyl cis-trans isomerase"/>
    <property type="match status" value="1"/>
</dbReference>
<dbReference type="Proteomes" id="UP001148786">
    <property type="component" value="Unassembled WGS sequence"/>
</dbReference>
<comment type="catalytic activity">
    <reaction evidence="1 5">
        <text>[protein]-peptidylproline (omega=180) = [protein]-peptidylproline (omega=0)</text>
        <dbReference type="Rhea" id="RHEA:16237"/>
        <dbReference type="Rhea" id="RHEA-COMP:10747"/>
        <dbReference type="Rhea" id="RHEA-COMP:10748"/>
        <dbReference type="ChEBI" id="CHEBI:83833"/>
        <dbReference type="ChEBI" id="CHEBI:83834"/>
        <dbReference type="EC" id="5.2.1.8"/>
    </reaction>
</comment>
<dbReference type="OrthoDB" id="1902587at2759"/>
<proteinExistence type="predicted"/>
<keyword evidence="3 5" id="KW-0697">Rotamase</keyword>
<evidence type="ECO:0000256" key="1">
    <source>
        <dbReference type="ARBA" id="ARBA00000971"/>
    </source>
</evidence>